<evidence type="ECO:0000313" key="2">
    <source>
        <dbReference type="Proteomes" id="UP001163603"/>
    </source>
</evidence>
<sequence>MAIPLYRVSLFSRWKQRGMYAACMWIVQLLLVLSKVDSVFIYIPEFYLEALVDCFHVLRKSDPPFVPSAIFIKQGLASFVTFVVTHFNDPRISSADLRDLLLQSISVLVQYKEYLSAFENNEAATLRMPKALLSAFDNRSWIPVTNILLRLCKGYGFGSSKHGESSSSSVAFQRLLREACINDEGLFSAFLNRLFNTLSWTMTEFSVSVREMQEKYQAGSFRGDAYLTKLRQLECFLGLVLCRIETQEIEKTRSGTVTDADDGMCCICYATVADAQFVPCSHRSCYGCISRHLLNCVRCFFCNATVVEVIKVSEKTA</sequence>
<reference evidence="2" key="1">
    <citation type="journal article" date="2023" name="G3 (Bethesda)">
        <title>Genome assembly and association tests identify interacting loci associated with vigor, precocity, and sex in interspecific pistachio rootstocks.</title>
        <authorList>
            <person name="Palmer W."/>
            <person name="Jacygrad E."/>
            <person name="Sagayaradj S."/>
            <person name="Cavanaugh K."/>
            <person name="Han R."/>
            <person name="Bertier L."/>
            <person name="Beede B."/>
            <person name="Kafkas S."/>
            <person name="Golino D."/>
            <person name="Preece J."/>
            <person name="Michelmore R."/>
        </authorList>
    </citation>
    <scope>NUCLEOTIDE SEQUENCE [LARGE SCALE GENOMIC DNA]</scope>
</reference>
<dbReference type="EMBL" id="CM047740">
    <property type="protein sequence ID" value="KAJ0040376.1"/>
    <property type="molecule type" value="Genomic_DNA"/>
</dbReference>
<gene>
    <name evidence="1" type="ORF">Pint_26871</name>
</gene>
<organism evidence="1 2">
    <name type="scientific">Pistacia integerrima</name>
    <dbReference type="NCBI Taxonomy" id="434235"/>
    <lineage>
        <taxon>Eukaryota</taxon>
        <taxon>Viridiplantae</taxon>
        <taxon>Streptophyta</taxon>
        <taxon>Embryophyta</taxon>
        <taxon>Tracheophyta</taxon>
        <taxon>Spermatophyta</taxon>
        <taxon>Magnoliopsida</taxon>
        <taxon>eudicotyledons</taxon>
        <taxon>Gunneridae</taxon>
        <taxon>Pentapetalae</taxon>
        <taxon>rosids</taxon>
        <taxon>malvids</taxon>
        <taxon>Sapindales</taxon>
        <taxon>Anacardiaceae</taxon>
        <taxon>Pistacia</taxon>
    </lineage>
</organism>
<dbReference type="Proteomes" id="UP001163603">
    <property type="component" value="Chromosome 5"/>
</dbReference>
<proteinExistence type="predicted"/>
<keyword evidence="2" id="KW-1185">Reference proteome</keyword>
<evidence type="ECO:0000313" key="1">
    <source>
        <dbReference type="EMBL" id="KAJ0040376.1"/>
    </source>
</evidence>
<name>A0ACC0YRZ7_9ROSI</name>
<accession>A0ACC0YRZ7</accession>
<comment type="caution">
    <text evidence="1">The sequence shown here is derived from an EMBL/GenBank/DDBJ whole genome shotgun (WGS) entry which is preliminary data.</text>
</comment>
<protein>
    <submittedName>
        <fullName evidence="1">Uncharacterized protein</fullName>
    </submittedName>
</protein>